<evidence type="ECO:0000313" key="1">
    <source>
        <dbReference type="EMBL" id="NYE03844.1"/>
    </source>
</evidence>
<evidence type="ECO:0008006" key="3">
    <source>
        <dbReference type="Google" id="ProtNLM"/>
    </source>
</evidence>
<protein>
    <recommendedName>
        <fullName evidence="3">Renal dipeptidase</fullName>
    </recommendedName>
</protein>
<evidence type="ECO:0000313" key="2">
    <source>
        <dbReference type="Proteomes" id="UP000548423"/>
    </source>
</evidence>
<gene>
    <name evidence="1" type="ORF">F4694_000563</name>
</gene>
<accession>A0A852T8S7</accession>
<reference evidence="2" key="1">
    <citation type="submission" date="2020-07" db="EMBL/GenBank/DDBJ databases">
        <authorList>
            <person name="Partida-Martinez L."/>
            <person name="Huntemann M."/>
            <person name="Clum A."/>
            <person name="Wang J."/>
            <person name="Palaniappan K."/>
            <person name="Ritter S."/>
            <person name="Chen I.-M."/>
            <person name="Stamatis D."/>
            <person name="Reddy T."/>
            <person name="O'Malley R."/>
            <person name="Daum C."/>
            <person name="Shapiro N."/>
            <person name="Ivanova N."/>
            <person name="Kyrpides N."/>
            <person name="Woyke T."/>
        </authorList>
    </citation>
    <scope>NUCLEOTIDE SEQUENCE [LARGE SCALE GENOMIC DNA]</scope>
    <source>
        <strain evidence="2">AT2.8</strain>
    </source>
</reference>
<dbReference type="InterPro" id="IPR039498">
    <property type="entry name" value="NTP_transf_5"/>
</dbReference>
<organism evidence="1 2">
    <name type="scientific">Neobacillus niacini</name>
    <dbReference type="NCBI Taxonomy" id="86668"/>
    <lineage>
        <taxon>Bacteria</taxon>
        <taxon>Bacillati</taxon>
        <taxon>Bacillota</taxon>
        <taxon>Bacilli</taxon>
        <taxon>Bacillales</taxon>
        <taxon>Bacillaceae</taxon>
        <taxon>Neobacillus</taxon>
    </lineage>
</organism>
<reference evidence="2" key="2">
    <citation type="submission" date="2020-08" db="EMBL/GenBank/DDBJ databases">
        <title>The Agave Microbiome: Exploring the role of microbial communities in plant adaptations to desert environments.</title>
        <authorList>
            <person name="Partida-Martinez L.P."/>
        </authorList>
    </citation>
    <scope>NUCLEOTIDE SEQUENCE [LARGE SCALE GENOMIC DNA]</scope>
    <source>
        <strain evidence="2">AT2.8</strain>
    </source>
</reference>
<dbReference type="EMBL" id="JACCBX010000001">
    <property type="protein sequence ID" value="NYE03844.1"/>
    <property type="molecule type" value="Genomic_DNA"/>
</dbReference>
<comment type="caution">
    <text evidence="1">The sequence shown here is derived from an EMBL/GenBank/DDBJ whole genome shotgun (WGS) entry which is preliminary data.</text>
</comment>
<name>A0A852T8S7_9BACI</name>
<dbReference type="Proteomes" id="UP000548423">
    <property type="component" value="Unassembled WGS sequence"/>
</dbReference>
<sequence length="396" mass="46946">MGNKYCLNIDQIPIELRLILKIIVITDDNNLVETVKEFKDINWEYFLELAMHHRIYPLLYRKLNGIDYNLIPSYVLNTLQEAFKRNTFKMLQLSGEIEHVNKVFEENQIRMLVLKGPVLSKDLYGDLSLRTCGDLDLLVSINDLEKVDNLLLMQGYIKEKNINKELNDWKWRKHHIGYIHPLKKIIIEIHWRLNPFPGTGPKFEDLWFRKRRSALSSNPLYYLGIEDLFLFLVSHGARHGWFRIRWLVDINQIVKQKIDWDFLLKLLKKYQYLPVGGQAVVLASALLDTPIKTESRILLKGNLSKKLAQAAIFYLENTVNIHTESIPKDVSDYHKRHLFSILTKRQKCLYILSFLYPYPIDVETLPLSKPFRILYFPLRPFLWAWRKTKKHSLIKM</sequence>
<dbReference type="AlphaFoldDB" id="A0A852T8S7"/>
<proteinExistence type="predicted"/>
<dbReference type="Pfam" id="PF14907">
    <property type="entry name" value="NTP_transf_5"/>
    <property type="match status" value="1"/>
</dbReference>